<dbReference type="InterPro" id="IPR050490">
    <property type="entry name" value="Bact_solute-bd_prot1"/>
</dbReference>
<dbReference type="Proteomes" id="UP000094271">
    <property type="component" value="Unassembled WGS sequence"/>
</dbReference>
<dbReference type="EMBL" id="MEHA01000002">
    <property type="protein sequence ID" value="ODR55138.1"/>
    <property type="molecule type" value="Genomic_DNA"/>
</dbReference>
<dbReference type="PANTHER" id="PTHR43649:SF17">
    <property type="entry name" value="ABC TRANSPORTER SOLUTE BINDING PROTEIN-SUGAR TRANSPORT"/>
    <property type="match status" value="1"/>
</dbReference>
<comment type="caution">
    <text evidence="4">The sequence shown here is derived from an EMBL/GenBank/DDBJ whole genome shotgun (WGS) entry which is preliminary data.</text>
</comment>
<evidence type="ECO:0000256" key="1">
    <source>
        <dbReference type="SAM" id="MobiDB-lite"/>
    </source>
</evidence>
<sequence>MRRKLATKLIAVGMAAMLMAGCGAEKTASTSAPSQDAKTETGTGGSGEETPVQADRGETVNLKIHTLLPEQPDSKAVMDALNEYTKEKLNITVEYVFHGGSYADKIQVIIASGEEYDACFTSNWINSYNTNVAKGAFLDIKDMLPEAAPRLYETIPESFWTAATVKGGIYAVPNQQIVARQMGILMPEEYVDAAGVDYSTITNYTNITDYAQKTFDQFGAKVAGAPIAQCAEYCGYEYISDYMSAGVIKMDDETAKVVNFYDTREWKDMLNELVILNDKGLLDGECGYMNEYSESQRLAKKLSATISGTYKPGVEAEESTRAGYECVMGTIDTAPYISTGSVIATMYGVSATSKHPVETLQYLELINTDPYAMNLLSYGIEGKHYNKTGDNTIELIPDSGFSHGSSWAVGNVFNTYVLPGQPEDVWEQTKALNDSAKTSPVLGFSFDPEPVKMQIANVSKVVKEYESLVGGELPVDETNAAFVEKLQVAGVDEVIAEMQKQIDEFMASK</sequence>
<feature type="domain" description="DUF3502" evidence="3">
    <location>
        <begin position="440"/>
        <end position="506"/>
    </location>
</feature>
<proteinExistence type="predicted"/>
<dbReference type="SUPFAM" id="SSF53850">
    <property type="entry name" value="Periplasmic binding protein-like II"/>
    <property type="match status" value="1"/>
</dbReference>
<accession>A0A1E3UNF2</accession>
<evidence type="ECO:0000313" key="5">
    <source>
        <dbReference type="Proteomes" id="UP000094271"/>
    </source>
</evidence>
<name>A0A1E3UNF2_9FIRM</name>
<feature type="compositionally biased region" description="Polar residues" evidence="1">
    <location>
        <begin position="27"/>
        <end position="36"/>
    </location>
</feature>
<protein>
    <recommendedName>
        <fullName evidence="3">DUF3502 domain-containing protein</fullName>
    </recommendedName>
</protein>
<dbReference type="Gene3D" id="3.40.190.10">
    <property type="entry name" value="Periplasmic binding protein-like II"/>
    <property type="match status" value="2"/>
</dbReference>
<dbReference type="OrthoDB" id="2636783at2"/>
<evidence type="ECO:0000313" key="4">
    <source>
        <dbReference type="EMBL" id="ODR55138.1"/>
    </source>
</evidence>
<keyword evidence="2" id="KW-0732">Signal</keyword>
<gene>
    <name evidence="4" type="ORF">BEI59_04285</name>
</gene>
<dbReference type="AlphaFoldDB" id="A0A1E3UNF2"/>
<dbReference type="RefSeq" id="WP_069431218.1">
    <property type="nucleotide sequence ID" value="NZ_MEHA01000002.1"/>
</dbReference>
<evidence type="ECO:0000256" key="2">
    <source>
        <dbReference type="SAM" id="SignalP"/>
    </source>
</evidence>
<organism evidence="4 5">
    <name type="scientific">Eisenbergiella tayi</name>
    <dbReference type="NCBI Taxonomy" id="1432052"/>
    <lineage>
        <taxon>Bacteria</taxon>
        <taxon>Bacillati</taxon>
        <taxon>Bacillota</taxon>
        <taxon>Clostridia</taxon>
        <taxon>Lachnospirales</taxon>
        <taxon>Lachnospiraceae</taxon>
        <taxon>Eisenbergiella</taxon>
    </lineage>
</organism>
<feature type="chain" id="PRO_5039515567" description="DUF3502 domain-containing protein" evidence="2">
    <location>
        <begin position="21"/>
        <end position="509"/>
    </location>
</feature>
<dbReference type="PROSITE" id="PS51257">
    <property type="entry name" value="PROKAR_LIPOPROTEIN"/>
    <property type="match status" value="1"/>
</dbReference>
<dbReference type="InterPro" id="IPR006059">
    <property type="entry name" value="SBP"/>
</dbReference>
<feature type="region of interest" description="Disordered" evidence="1">
    <location>
        <begin position="27"/>
        <end position="56"/>
    </location>
</feature>
<dbReference type="Pfam" id="PF01547">
    <property type="entry name" value="SBP_bac_1"/>
    <property type="match status" value="1"/>
</dbReference>
<dbReference type="PANTHER" id="PTHR43649">
    <property type="entry name" value="ARABINOSE-BINDING PROTEIN-RELATED"/>
    <property type="match status" value="1"/>
</dbReference>
<feature type="signal peptide" evidence="2">
    <location>
        <begin position="1"/>
        <end position="20"/>
    </location>
</feature>
<dbReference type="InterPro" id="IPR022627">
    <property type="entry name" value="DUF3502"/>
</dbReference>
<reference evidence="4 5" key="1">
    <citation type="submission" date="2016-08" db="EMBL/GenBank/DDBJ databases">
        <authorList>
            <person name="Seilhamer J.J."/>
        </authorList>
    </citation>
    <scope>NUCLEOTIDE SEQUENCE [LARGE SCALE GENOMIC DNA]</scope>
    <source>
        <strain evidence="4 5">NML150140-1</strain>
    </source>
</reference>
<evidence type="ECO:0000259" key="3">
    <source>
        <dbReference type="Pfam" id="PF12010"/>
    </source>
</evidence>
<dbReference type="Pfam" id="PF12010">
    <property type="entry name" value="DUF3502"/>
    <property type="match status" value="1"/>
</dbReference>